<evidence type="ECO:0000313" key="2">
    <source>
        <dbReference type="Proteomes" id="UP001054837"/>
    </source>
</evidence>
<evidence type="ECO:0000313" key="1">
    <source>
        <dbReference type="EMBL" id="GIY47198.1"/>
    </source>
</evidence>
<reference evidence="1 2" key="1">
    <citation type="submission" date="2021-06" db="EMBL/GenBank/DDBJ databases">
        <title>Caerostris darwini draft genome.</title>
        <authorList>
            <person name="Kono N."/>
            <person name="Arakawa K."/>
        </authorList>
    </citation>
    <scope>NUCLEOTIDE SEQUENCE [LARGE SCALE GENOMIC DNA]</scope>
</reference>
<dbReference type="EMBL" id="BPLQ01009887">
    <property type="protein sequence ID" value="GIY47198.1"/>
    <property type="molecule type" value="Genomic_DNA"/>
</dbReference>
<gene>
    <name evidence="1" type="ORF">CDAR_225661</name>
</gene>
<dbReference type="Proteomes" id="UP001054837">
    <property type="component" value="Unassembled WGS sequence"/>
</dbReference>
<accession>A0AAV4TKR0</accession>
<proteinExistence type="predicted"/>
<organism evidence="1 2">
    <name type="scientific">Caerostris darwini</name>
    <dbReference type="NCBI Taxonomy" id="1538125"/>
    <lineage>
        <taxon>Eukaryota</taxon>
        <taxon>Metazoa</taxon>
        <taxon>Ecdysozoa</taxon>
        <taxon>Arthropoda</taxon>
        <taxon>Chelicerata</taxon>
        <taxon>Arachnida</taxon>
        <taxon>Araneae</taxon>
        <taxon>Araneomorphae</taxon>
        <taxon>Entelegynae</taxon>
        <taxon>Araneoidea</taxon>
        <taxon>Araneidae</taxon>
        <taxon>Caerostris</taxon>
    </lineage>
</organism>
<dbReference type="AlphaFoldDB" id="A0AAV4TKR0"/>
<sequence length="88" mass="10224">MQANSASKWLNIAFSVNCGLKFCPFCDGRKILYSLQREKSPRSREQFARSSGEEEAFIYSSRIKRKRSAQWDLAKKLGEQKGCQEEKR</sequence>
<protein>
    <submittedName>
        <fullName evidence="1">Uncharacterized protein</fullName>
    </submittedName>
</protein>
<keyword evidence="2" id="KW-1185">Reference proteome</keyword>
<name>A0AAV4TKR0_9ARAC</name>
<comment type="caution">
    <text evidence="1">The sequence shown here is derived from an EMBL/GenBank/DDBJ whole genome shotgun (WGS) entry which is preliminary data.</text>
</comment>